<evidence type="ECO:0000313" key="5">
    <source>
        <dbReference type="EMBL" id="KAK5060339.1"/>
    </source>
</evidence>
<dbReference type="PANTHER" id="PTHR42748:SF30">
    <property type="entry name" value="NMRA-LIKE DOMAIN-CONTAINING PROTEIN"/>
    <property type="match status" value="1"/>
</dbReference>
<evidence type="ECO:0000259" key="4">
    <source>
        <dbReference type="Pfam" id="PF05368"/>
    </source>
</evidence>
<dbReference type="PANTHER" id="PTHR42748">
    <property type="entry name" value="NITROGEN METABOLITE REPRESSION PROTEIN NMRA FAMILY MEMBER"/>
    <property type="match status" value="1"/>
</dbReference>
<dbReference type="InterPro" id="IPR008030">
    <property type="entry name" value="NmrA-like"/>
</dbReference>
<reference evidence="5 6" key="1">
    <citation type="submission" date="2023-08" db="EMBL/GenBank/DDBJ databases">
        <title>Black Yeasts Isolated from many extreme environments.</title>
        <authorList>
            <person name="Coleine C."/>
            <person name="Stajich J.E."/>
            <person name="Selbmann L."/>
        </authorList>
    </citation>
    <scope>NUCLEOTIDE SEQUENCE [LARGE SCALE GENOMIC DNA]</scope>
    <source>
        <strain evidence="5 6">CCFEE 6328</strain>
    </source>
</reference>
<evidence type="ECO:0000256" key="3">
    <source>
        <dbReference type="ARBA" id="ARBA00023002"/>
    </source>
</evidence>
<dbReference type="InterPro" id="IPR051164">
    <property type="entry name" value="NmrA-like_oxidored"/>
</dbReference>
<organism evidence="5 6">
    <name type="scientific">Exophiala sideris</name>
    <dbReference type="NCBI Taxonomy" id="1016849"/>
    <lineage>
        <taxon>Eukaryota</taxon>
        <taxon>Fungi</taxon>
        <taxon>Dikarya</taxon>
        <taxon>Ascomycota</taxon>
        <taxon>Pezizomycotina</taxon>
        <taxon>Eurotiomycetes</taxon>
        <taxon>Chaetothyriomycetidae</taxon>
        <taxon>Chaetothyriales</taxon>
        <taxon>Herpotrichiellaceae</taxon>
        <taxon>Exophiala</taxon>
    </lineage>
</organism>
<comment type="caution">
    <text evidence="5">The sequence shown here is derived from an EMBL/GenBank/DDBJ whole genome shotgun (WGS) entry which is preliminary data.</text>
</comment>
<evidence type="ECO:0000256" key="2">
    <source>
        <dbReference type="ARBA" id="ARBA00022857"/>
    </source>
</evidence>
<dbReference type="Proteomes" id="UP001345691">
    <property type="component" value="Unassembled WGS sequence"/>
</dbReference>
<dbReference type="SUPFAM" id="SSF51735">
    <property type="entry name" value="NAD(P)-binding Rossmann-fold domains"/>
    <property type="match status" value="1"/>
</dbReference>
<keyword evidence="3" id="KW-0560">Oxidoreductase</keyword>
<protein>
    <recommendedName>
        <fullName evidence="4">NmrA-like domain-containing protein</fullName>
    </recommendedName>
</protein>
<dbReference type="Pfam" id="PF05368">
    <property type="entry name" value="NmrA"/>
    <property type="match status" value="1"/>
</dbReference>
<sequence>MSKLIVVLGGTGNQGGSVIKAFLNDSSFRVRAVARNPSSAAAQALKAKGVDVVQGEFTDISSLTQAFKGANYIYAMTPDIGVNGAAIMAEGKVASVVEEAYRLELQAGKNIVAAADTATDTLEVFILSSLSAAKHHSDHAYQLIYHFDAKADVVKFLESTYPTLARKTAALLLGMFATNWQMSSPLRPTKVKPLQLYKKLFLC</sequence>
<evidence type="ECO:0000256" key="1">
    <source>
        <dbReference type="ARBA" id="ARBA00006328"/>
    </source>
</evidence>
<feature type="domain" description="NmrA-like" evidence="4">
    <location>
        <begin position="1"/>
        <end position="180"/>
    </location>
</feature>
<gene>
    <name evidence="5" type="ORF">LTR69_005656</name>
</gene>
<accession>A0ABR0JCA9</accession>
<name>A0ABR0JCA9_9EURO</name>
<proteinExistence type="inferred from homology"/>
<dbReference type="EMBL" id="JAVRRF010000011">
    <property type="protein sequence ID" value="KAK5060339.1"/>
    <property type="molecule type" value="Genomic_DNA"/>
</dbReference>
<dbReference type="Gene3D" id="3.90.25.10">
    <property type="entry name" value="UDP-galactose 4-epimerase, domain 1"/>
    <property type="match status" value="1"/>
</dbReference>
<keyword evidence="6" id="KW-1185">Reference proteome</keyword>
<evidence type="ECO:0000313" key="6">
    <source>
        <dbReference type="Proteomes" id="UP001345691"/>
    </source>
</evidence>
<comment type="similarity">
    <text evidence="1">Belongs to the NmrA-type oxidoreductase family.</text>
</comment>
<dbReference type="InterPro" id="IPR036291">
    <property type="entry name" value="NAD(P)-bd_dom_sf"/>
</dbReference>
<keyword evidence="2" id="KW-0521">NADP</keyword>
<dbReference type="Gene3D" id="3.40.50.720">
    <property type="entry name" value="NAD(P)-binding Rossmann-like Domain"/>
    <property type="match status" value="1"/>
</dbReference>